<evidence type="ECO:0000256" key="2">
    <source>
        <dbReference type="ARBA" id="ARBA00023125"/>
    </source>
</evidence>
<dbReference type="Proteomes" id="UP000598467">
    <property type="component" value="Unassembled WGS sequence"/>
</dbReference>
<dbReference type="PRINTS" id="PR00598">
    <property type="entry name" value="HTHMARR"/>
</dbReference>
<dbReference type="InterPro" id="IPR036388">
    <property type="entry name" value="WH-like_DNA-bd_sf"/>
</dbReference>
<evidence type="ECO:0000256" key="1">
    <source>
        <dbReference type="ARBA" id="ARBA00023015"/>
    </source>
</evidence>
<dbReference type="PANTHER" id="PTHR35790">
    <property type="entry name" value="HTH-TYPE TRANSCRIPTIONAL REGULATOR PCHR"/>
    <property type="match status" value="1"/>
</dbReference>
<protein>
    <submittedName>
        <fullName evidence="5">Winged helix-turn-helix transcriptional regulator</fullName>
    </submittedName>
</protein>
<evidence type="ECO:0000313" key="6">
    <source>
        <dbReference type="Proteomes" id="UP000598467"/>
    </source>
</evidence>
<gene>
    <name evidence="5" type="ORF">HK439_10115</name>
</gene>
<dbReference type="InterPro" id="IPR036390">
    <property type="entry name" value="WH_DNA-bd_sf"/>
</dbReference>
<dbReference type="Pfam" id="PF12802">
    <property type="entry name" value="MarR_2"/>
    <property type="match status" value="1"/>
</dbReference>
<keyword evidence="3" id="KW-0804">Transcription</keyword>
<sequence length="167" mass="18497">MNDVKKSSPAADQGSEQDDVLALEEFLPYRLVVLAEEVSRSFSQIYAAEFGIGIPEWRVVAVIGQCHQVTAKVVGERSTMHKTKVSRAVANLEKSGLVTRAPNPEDMRESFLTLTPRGQKMYADLVPKALAFSKMLMEALAPEQRKALEEIIAQLTKASSSFRTSRK</sequence>
<dbReference type="EMBL" id="JABFCZ010000010">
    <property type="protein sequence ID" value="MBD1546619.1"/>
    <property type="molecule type" value="Genomic_DNA"/>
</dbReference>
<dbReference type="SUPFAM" id="SSF46785">
    <property type="entry name" value="Winged helix' DNA-binding domain"/>
    <property type="match status" value="1"/>
</dbReference>
<organism evidence="5 6">
    <name type="scientific">Roseibium aggregatum</name>
    <dbReference type="NCBI Taxonomy" id="187304"/>
    <lineage>
        <taxon>Bacteria</taxon>
        <taxon>Pseudomonadati</taxon>
        <taxon>Pseudomonadota</taxon>
        <taxon>Alphaproteobacteria</taxon>
        <taxon>Hyphomicrobiales</taxon>
        <taxon>Stappiaceae</taxon>
        <taxon>Roseibium</taxon>
    </lineage>
</organism>
<dbReference type="GO" id="GO:0003700">
    <property type="term" value="F:DNA-binding transcription factor activity"/>
    <property type="evidence" value="ECO:0007669"/>
    <property type="project" value="InterPro"/>
</dbReference>
<evidence type="ECO:0000259" key="4">
    <source>
        <dbReference type="PROSITE" id="PS50995"/>
    </source>
</evidence>
<evidence type="ECO:0000256" key="3">
    <source>
        <dbReference type="ARBA" id="ARBA00023163"/>
    </source>
</evidence>
<evidence type="ECO:0000313" key="5">
    <source>
        <dbReference type="EMBL" id="MBD1546619.1"/>
    </source>
</evidence>
<reference evidence="5" key="1">
    <citation type="submission" date="2020-05" db="EMBL/GenBank/DDBJ databases">
        <title>Identification of trans-AT polyketide cluster in two marine bacteria, producers of a novel glutaramide-containing polyketide sesbanimide D and analogs.</title>
        <authorList>
            <person name="Kacar D."/>
            <person name="Rodriguez P."/>
            <person name="Canedo L."/>
            <person name="Gonzalez E."/>
            <person name="Galan B."/>
            <person name="De La Calle F."/>
            <person name="Garcia J.L."/>
        </authorList>
    </citation>
    <scope>NUCLEOTIDE SEQUENCE</scope>
    <source>
        <strain evidence="5">PHM038</strain>
    </source>
</reference>
<dbReference type="InterPro" id="IPR052067">
    <property type="entry name" value="Metal_resp_HTH_trans_reg"/>
</dbReference>
<dbReference type="SMART" id="SM00347">
    <property type="entry name" value="HTH_MARR"/>
    <property type="match status" value="1"/>
</dbReference>
<feature type="domain" description="HTH marR-type" evidence="4">
    <location>
        <begin position="24"/>
        <end position="157"/>
    </location>
</feature>
<dbReference type="Gene3D" id="1.10.10.10">
    <property type="entry name" value="Winged helix-like DNA-binding domain superfamily/Winged helix DNA-binding domain"/>
    <property type="match status" value="1"/>
</dbReference>
<dbReference type="GO" id="GO:0003677">
    <property type="term" value="F:DNA binding"/>
    <property type="evidence" value="ECO:0007669"/>
    <property type="project" value="UniProtKB-KW"/>
</dbReference>
<dbReference type="AlphaFoldDB" id="A0A926NUD5"/>
<proteinExistence type="predicted"/>
<comment type="caution">
    <text evidence="5">The sequence shown here is derived from an EMBL/GenBank/DDBJ whole genome shotgun (WGS) entry which is preliminary data.</text>
</comment>
<accession>A0A926NUD5</accession>
<dbReference type="InterPro" id="IPR000835">
    <property type="entry name" value="HTH_MarR-typ"/>
</dbReference>
<keyword evidence="2" id="KW-0238">DNA-binding</keyword>
<dbReference type="PROSITE" id="PS50995">
    <property type="entry name" value="HTH_MARR_2"/>
    <property type="match status" value="1"/>
</dbReference>
<dbReference type="RefSeq" id="WP_190291291.1">
    <property type="nucleotide sequence ID" value="NZ_JABFCZ010000010.1"/>
</dbReference>
<dbReference type="PANTHER" id="PTHR35790:SF4">
    <property type="entry name" value="HTH-TYPE TRANSCRIPTIONAL REGULATOR PCHR"/>
    <property type="match status" value="1"/>
</dbReference>
<name>A0A926NUD5_9HYPH</name>
<keyword evidence="1" id="KW-0805">Transcription regulation</keyword>